<reference evidence="2 3" key="1">
    <citation type="submission" date="2020-01" db="EMBL/GenBank/DDBJ databases">
        <authorList>
            <person name="Gupta K D."/>
        </authorList>
    </citation>
    <scope>NUCLEOTIDE SEQUENCE [LARGE SCALE GENOMIC DNA]</scope>
</reference>
<organism evidence="2 3">
    <name type="scientific">Cyclocybe aegerita</name>
    <name type="common">Black poplar mushroom</name>
    <name type="synonym">Agrocybe aegerita</name>
    <dbReference type="NCBI Taxonomy" id="1973307"/>
    <lineage>
        <taxon>Eukaryota</taxon>
        <taxon>Fungi</taxon>
        <taxon>Dikarya</taxon>
        <taxon>Basidiomycota</taxon>
        <taxon>Agaricomycotina</taxon>
        <taxon>Agaricomycetes</taxon>
        <taxon>Agaricomycetidae</taxon>
        <taxon>Agaricales</taxon>
        <taxon>Agaricineae</taxon>
        <taxon>Bolbitiaceae</taxon>
        <taxon>Cyclocybe</taxon>
    </lineage>
</organism>
<evidence type="ECO:0000313" key="2">
    <source>
        <dbReference type="EMBL" id="CAA7263669.1"/>
    </source>
</evidence>
<sequence length="228" mass="25435">MRYTPTGERLKSPPLGDWETGTPSALISVKSAFLNPIVTEHNELVNTFGQAFQDLFDGLRDFTREMHRWKLLNRATMPNKLEEMKPHSDEHYAKFLELVDKTIVALDKEEQGEQQQSRSSSLSEQPSIPAPPRSDSGSSQHIEPSSSMKRTRDQPDADENEMDVDDQDGPPAPKRTQTRSPTQSRSRIAPAASTDVVATEANPAAPSAKRRCPGAHGKKAIDEVEEWF</sequence>
<dbReference type="OrthoDB" id="10418445at2759"/>
<protein>
    <submittedName>
        <fullName evidence="2">Uncharacterized protein</fullName>
    </submittedName>
</protein>
<keyword evidence="3" id="KW-1185">Reference proteome</keyword>
<evidence type="ECO:0000313" key="3">
    <source>
        <dbReference type="Proteomes" id="UP000467700"/>
    </source>
</evidence>
<proteinExistence type="predicted"/>
<feature type="compositionally biased region" description="Acidic residues" evidence="1">
    <location>
        <begin position="156"/>
        <end position="168"/>
    </location>
</feature>
<feature type="compositionally biased region" description="Polar residues" evidence="1">
    <location>
        <begin position="135"/>
        <end position="148"/>
    </location>
</feature>
<feature type="compositionally biased region" description="Basic residues" evidence="1">
    <location>
        <begin position="208"/>
        <end position="218"/>
    </location>
</feature>
<comment type="caution">
    <text evidence="2">The sequence shown here is derived from an EMBL/GenBank/DDBJ whole genome shotgun (WGS) entry which is preliminary data.</text>
</comment>
<dbReference type="EMBL" id="CACVBS010000040">
    <property type="protein sequence ID" value="CAA7263669.1"/>
    <property type="molecule type" value="Genomic_DNA"/>
</dbReference>
<feature type="compositionally biased region" description="Low complexity" evidence="1">
    <location>
        <begin position="113"/>
        <end position="127"/>
    </location>
</feature>
<gene>
    <name evidence="2" type="ORF">AAE3_LOCUS5817</name>
</gene>
<name>A0A8S0XIK5_CYCAE</name>
<evidence type="ECO:0000256" key="1">
    <source>
        <dbReference type="SAM" id="MobiDB-lite"/>
    </source>
</evidence>
<feature type="region of interest" description="Disordered" evidence="1">
    <location>
        <begin position="108"/>
        <end position="228"/>
    </location>
</feature>
<dbReference type="AlphaFoldDB" id="A0A8S0XIK5"/>
<accession>A0A8S0XIK5</accession>
<dbReference type="Proteomes" id="UP000467700">
    <property type="component" value="Unassembled WGS sequence"/>
</dbReference>